<gene>
    <name evidence="1" type="ORF">ACED24_20180</name>
</gene>
<organism evidence="1 2">
    <name type="scientific">Vibrio kanaloae</name>
    <dbReference type="NCBI Taxonomy" id="170673"/>
    <lineage>
        <taxon>Bacteria</taxon>
        <taxon>Pseudomonadati</taxon>
        <taxon>Pseudomonadota</taxon>
        <taxon>Gammaproteobacteria</taxon>
        <taxon>Vibrionales</taxon>
        <taxon>Vibrionaceae</taxon>
        <taxon>Vibrio</taxon>
    </lineage>
</organism>
<evidence type="ECO:0000313" key="2">
    <source>
        <dbReference type="Proteomes" id="UP001569177"/>
    </source>
</evidence>
<reference evidence="1 2" key="1">
    <citation type="submission" date="2024-06" db="EMBL/GenBank/DDBJ databases">
        <authorList>
            <person name="Steensen K."/>
            <person name="Seneca J."/>
            <person name="Bartlau N."/>
            <person name="Yu A.X."/>
            <person name="Polz M.F."/>
        </authorList>
    </citation>
    <scope>NUCLEOTIDE SEQUENCE [LARGE SCALE GENOMIC DNA]</scope>
    <source>
        <strain evidence="1 2">5S240</strain>
    </source>
</reference>
<protein>
    <submittedName>
        <fullName evidence="1">Uncharacterized protein</fullName>
    </submittedName>
</protein>
<name>A0ABV4LMS0_9VIBR</name>
<dbReference type="Proteomes" id="UP001569177">
    <property type="component" value="Unassembled WGS sequence"/>
</dbReference>
<dbReference type="RefSeq" id="WP_017057584.1">
    <property type="nucleotide sequence ID" value="NZ_JBGONX010000043.1"/>
</dbReference>
<accession>A0ABV4LMS0</accession>
<comment type="caution">
    <text evidence="1">The sequence shown here is derived from an EMBL/GenBank/DDBJ whole genome shotgun (WGS) entry which is preliminary data.</text>
</comment>
<keyword evidence="2" id="KW-1185">Reference proteome</keyword>
<proteinExistence type="predicted"/>
<dbReference type="EMBL" id="JBGOOJ010000038">
    <property type="protein sequence ID" value="MEZ8092382.1"/>
    <property type="molecule type" value="Genomic_DNA"/>
</dbReference>
<evidence type="ECO:0000313" key="1">
    <source>
        <dbReference type="EMBL" id="MEZ8092382.1"/>
    </source>
</evidence>
<sequence>MLIPFGMKDDKFFDVSEVERGRACECICPSCKQPLRANKGDPEKKIHYFSHDPKSKKDGEKRKDCEYSFFVAARLLIKQRLQQMETIDILLPDGLSHISQRDIVGENHTSTCYYANAKTLTLCNIEIEKSYIGGEFDIVGYCGKHAIGLHFSYDGRLPLDSAVNDSDDAILEIDLTELLEVYRELKLEEGMTFIDVVLDYVLNSGERSWVNHPRRRLEETKVKSQLHQFINELNCWLFRKDEDGNDIIEQYYGQGGHYCHHCKRAWLDEHSLPKCPECSRSGRTFGRRAEIKTLSDLNTLRDKQICLKCFTCRTDEFEDICTECYSRYQKYEVKSAKRIVQEIVRNVVGERY</sequence>